<protein>
    <submittedName>
        <fullName evidence="5">NeuD/PglB/VioB family sugar acetyltransferase</fullName>
    </submittedName>
</protein>
<dbReference type="Proteomes" id="UP001165292">
    <property type="component" value="Unassembled WGS sequence"/>
</dbReference>
<evidence type="ECO:0000256" key="1">
    <source>
        <dbReference type="ARBA" id="ARBA00007274"/>
    </source>
</evidence>
<gene>
    <name evidence="5" type="ORF">NJF43_18310</name>
</gene>
<dbReference type="PANTHER" id="PTHR43300:SF7">
    <property type="entry name" value="UDP-N-ACETYLBACILLOSAMINE N-ACETYLTRANSFERASE"/>
    <property type="match status" value="1"/>
</dbReference>
<comment type="caution">
    <text evidence="5">The sequence shown here is derived from an EMBL/GenBank/DDBJ whole genome shotgun (WGS) entry which is preliminary data.</text>
</comment>
<dbReference type="Gene3D" id="2.160.10.10">
    <property type="entry name" value="Hexapeptide repeat proteins"/>
    <property type="match status" value="1"/>
</dbReference>
<dbReference type="CDD" id="cd03360">
    <property type="entry name" value="LbH_AT_putative"/>
    <property type="match status" value="1"/>
</dbReference>
<dbReference type="RefSeq" id="WP_253164528.1">
    <property type="nucleotide sequence ID" value="NZ_DAMDIV010000017.1"/>
</dbReference>
<accession>A0AA41WNH4</accession>
<evidence type="ECO:0000256" key="3">
    <source>
        <dbReference type="PIRSR" id="PIRSR620019-2"/>
    </source>
</evidence>
<dbReference type="EMBL" id="JAMYBS010000031">
    <property type="protein sequence ID" value="MCO7546708.1"/>
    <property type="molecule type" value="Genomic_DNA"/>
</dbReference>
<dbReference type="Pfam" id="PF17836">
    <property type="entry name" value="PglD_N"/>
    <property type="match status" value="1"/>
</dbReference>
<dbReference type="AlphaFoldDB" id="A0AA41WNH4"/>
<dbReference type="SUPFAM" id="SSF51161">
    <property type="entry name" value="Trimeric LpxA-like enzymes"/>
    <property type="match status" value="1"/>
</dbReference>
<dbReference type="InterPro" id="IPR011004">
    <property type="entry name" value="Trimer_LpxA-like_sf"/>
</dbReference>
<dbReference type="InterPro" id="IPR020019">
    <property type="entry name" value="AcTrfase_PglD-like"/>
</dbReference>
<reference evidence="5" key="1">
    <citation type="submission" date="2022-06" db="EMBL/GenBank/DDBJ databases">
        <title>Detection of beta-lactamases in bacteria of animal origin.</title>
        <authorList>
            <person name="Mlynarcik P."/>
            <person name="Zdarska V."/>
            <person name="Chudobova H."/>
            <person name="Prochazkova P."/>
            <person name="Hricova K."/>
            <person name="Mezerova K."/>
            <person name="Bardon J."/>
            <person name="Dolejska M."/>
            <person name="Sukkar I."/>
            <person name="Kolar M."/>
        </authorList>
    </citation>
    <scope>NUCLEOTIDE SEQUENCE</scope>
    <source>
        <strain evidence="5">S 300-3</strain>
    </source>
</reference>
<dbReference type="Gene3D" id="3.40.50.20">
    <property type="match status" value="1"/>
</dbReference>
<feature type="active site" description="Proton acceptor" evidence="2">
    <location>
        <position position="141"/>
    </location>
</feature>
<evidence type="ECO:0000313" key="6">
    <source>
        <dbReference type="Proteomes" id="UP001165292"/>
    </source>
</evidence>
<comment type="similarity">
    <text evidence="1">Belongs to the transferase hexapeptide repeat family.</text>
</comment>
<evidence type="ECO:0000313" key="5">
    <source>
        <dbReference type="EMBL" id="MCO7546708.1"/>
    </source>
</evidence>
<dbReference type="NCBIfam" id="TIGR03570">
    <property type="entry name" value="NeuD_NnaD"/>
    <property type="match status" value="1"/>
</dbReference>
<dbReference type="InterPro" id="IPR041561">
    <property type="entry name" value="PglD_N"/>
</dbReference>
<feature type="site" description="Increases basicity of active site His" evidence="2">
    <location>
        <position position="142"/>
    </location>
</feature>
<organism evidence="5 6">
    <name type="scientific">Stutzerimonas nitrititolerans</name>
    <dbReference type="NCBI Taxonomy" id="2482751"/>
    <lineage>
        <taxon>Bacteria</taxon>
        <taxon>Pseudomonadati</taxon>
        <taxon>Pseudomonadota</taxon>
        <taxon>Gammaproteobacteria</taxon>
        <taxon>Pseudomonadales</taxon>
        <taxon>Pseudomonadaceae</taxon>
        <taxon>Stutzerimonas</taxon>
    </lineage>
</organism>
<evidence type="ECO:0000259" key="4">
    <source>
        <dbReference type="Pfam" id="PF17836"/>
    </source>
</evidence>
<sequence length="192" mass="20558">MNKPQLLLIGGGGHCHSVIDVIEQQNRYAIAGIVDTPENIGRQVLGYPVIATDDQLAKLYGEYLHAIVTIGQIKSSSLRVRLYQQLKKIGYQLPSIISPLAYVSRHAHIGEGTVVLHHALVNANARVGNNCIINSKALIEHDAQVHDHCHIATACVINGGVVIEADTFIGSNVTSVQGCTLKGFIKAGALAK</sequence>
<dbReference type="PANTHER" id="PTHR43300">
    <property type="entry name" value="ACETYLTRANSFERASE"/>
    <property type="match status" value="1"/>
</dbReference>
<feature type="binding site" evidence="3">
    <location>
        <position position="71"/>
    </location>
    <ligand>
        <name>substrate</name>
    </ligand>
</feature>
<name>A0AA41WNH4_9GAMM</name>
<evidence type="ECO:0000256" key="2">
    <source>
        <dbReference type="PIRSR" id="PIRSR620019-1"/>
    </source>
</evidence>
<dbReference type="InterPro" id="IPR050179">
    <property type="entry name" value="Trans_hexapeptide_repeat"/>
</dbReference>
<proteinExistence type="inferred from homology"/>
<feature type="binding site" evidence="3">
    <location>
        <position position="150"/>
    </location>
    <ligand>
        <name>acetyl-CoA</name>
        <dbReference type="ChEBI" id="CHEBI:57288"/>
    </ligand>
</feature>
<feature type="domain" description="PglD N-terminal" evidence="4">
    <location>
        <begin position="5"/>
        <end position="84"/>
    </location>
</feature>